<dbReference type="InterPro" id="IPR022385">
    <property type="entry name" value="Rhs_assc_core"/>
</dbReference>
<dbReference type="PANTHER" id="PTHR32305">
    <property type="match status" value="1"/>
</dbReference>
<sequence length="339" mass="38766">MDGIQYTNGAIDFIQTEEGRALNSDGTYTYLYNLTDHLGNVRASFDIYNNAVRMLQRDDYYAFGKRKEVQSGGTNRYVYNGKELQQELEQYDYGARFYDPVVGRWNVVDPLAEKYFNFSPYNYVANNPIKSIDIDGRDYVVIINHNHQTVTIKATYYTQIGDNRSKMSAEISTQFWNDQSGKFTYEIGKGKSAIQYKVNFDLNVMEITDPLYQTNMDRLDNDEIKFTQYDASNVYGIVSDSNLPENTNGSTRSGALIKVKKSREVSETGAHEIGHSLGLEHFDSGLMTETSSEVGRRSKILKQNYIRQIIKNAKKQSSDAKGKIINISKQDEEDNKNQQ</sequence>
<comment type="caution">
    <text evidence="2">The sequence shown here is derived from an EMBL/GenBank/DDBJ whole genome shotgun (WGS) entry which is preliminary data.</text>
</comment>
<feature type="region of interest" description="Disordered" evidence="1">
    <location>
        <begin position="313"/>
        <end position="339"/>
    </location>
</feature>
<evidence type="ECO:0000256" key="1">
    <source>
        <dbReference type="SAM" id="MobiDB-lite"/>
    </source>
</evidence>
<dbReference type="PANTHER" id="PTHR32305:SF15">
    <property type="entry name" value="PROTEIN RHSA-RELATED"/>
    <property type="match status" value="1"/>
</dbReference>
<dbReference type="SUPFAM" id="SSF55486">
    <property type="entry name" value="Metalloproteases ('zincins'), catalytic domain"/>
    <property type="match status" value="1"/>
</dbReference>
<accession>A0ABT0A007</accession>
<dbReference type="Proteomes" id="UP001165460">
    <property type="component" value="Unassembled WGS sequence"/>
</dbReference>
<reference evidence="2" key="1">
    <citation type="submission" date="2022-03" db="EMBL/GenBank/DDBJ databases">
        <authorList>
            <person name="Woo C.Y."/>
        </authorList>
    </citation>
    <scope>NUCLEOTIDE SEQUENCE</scope>
    <source>
        <strain evidence="2">CYS-01</strain>
    </source>
</reference>
<protein>
    <recommendedName>
        <fullName evidence="4">RHS repeat-associated core domain-containing protein</fullName>
    </recommendedName>
</protein>
<evidence type="ECO:0008006" key="4">
    <source>
        <dbReference type="Google" id="ProtNLM"/>
    </source>
</evidence>
<proteinExistence type="predicted"/>
<evidence type="ECO:0000313" key="2">
    <source>
        <dbReference type="EMBL" id="MCJ0743872.1"/>
    </source>
</evidence>
<dbReference type="InterPro" id="IPR024079">
    <property type="entry name" value="MetalloPept_cat_dom_sf"/>
</dbReference>
<dbReference type="NCBIfam" id="TIGR03696">
    <property type="entry name" value="Rhs_assc_core"/>
    <property type="match status" value="1"/>
</dbReference>
<organism evidence="2 3">
    <name type="scientific">Pedobacter montanisoli</name>
    <dbReference type="NCBI Taxonomy" id="2923277"/>
    <lineage>
        <taxon>Bacteria</taxon>
        <taxon>Pseudomonadati</taxon>
        <taxon>Bacteroidota</taxon>
        <taxon>Sphingobacteriia</taxon>
        <taxon>Sphingobacteriales</taxon>
        <taxon>Sphingobacteriaceae</taxon>
        <taxon>Pedobacter</taxon>
    </lineage>
</organism>
<dbReference type="EMBL" id="JALGBH010000002">
    <property type="protein sequence ID" value="MCJ0743872.1"/>
    <property type="molecule type" value="Genomic_DNA"/>
</dbReference>
<dbReference type="Gene3D" id="3.40.390.10">
    <property type="entry name" value="Collagenase (Catalytic Domain)"/>
    <property type="match status" value="1"/>
</dbReference>
<dbReference type="InterPro" id="IPR050708">
    <property type="entry name" value="T6SS_VgrG/RHS"/>
</dbReference>
<name>A0ABT0A007_9SPHI</name>
<evidence type="ECO:0000313" key="3">
    <source>
        <dbReference type="Proteomes" id="UP001165460"/>
    </source>
</evidence>
<gene>
    <name evidence="2" type="ORF">MMF97_14230</name>
</gene>
<dbReference type="RefSeq" id="WP_243363209.1">
    <property type="nucleotide sequence ID" value="NZ_JALGBH010000002.1"/>
</dbReference>
<keyword evidence="3" id="KW-1185">Reference proteome</keyword>
<dbReference type="Gene3D" id="2.180.10.10">
    <property type="entry name" value="RHS repeat-associated core"/>
    <property type="match status" value="1"/>
</dbReference>